<dbReference type="InterPro" id="IPR001647">
    <property type="entry name" value="HTH_TetR"/>
</dbReference>
<dbReference type="Proteomes" id="UP001229651">
    <property type="component" value="Unassembled WGS sequence"/>
</dbReference>
<evidence type="ECO:0000313" key="7">
    <source>
        <dbReference type="Proteomes" id="UP001229651"/>
    </source>
</evidence>
<dbReference type="InterPro" id="IPR009057">
    <property type="entry name" value="Homeodomain-like_sf"/>
</dbReference>
<accession>A0ABU0EQT2</accession>
<dbReference type="PANTHER" id="PTHR30055">
    <property type="entry name" value="HTH-TYPE TRANSCRIPTIONAL REGULATOR RUTR"/>
    <property type="match status" value="1"/>
</dbReference>
<name>A0ABU0EQT2_9PSEU</name>
<gene>
    <name evidence="6" type="ORF">FB470_001432</name>
</gene>
<proteinExistence type="predicted"/>
<evidence type="ECO:0000256" key="3">
    <source>
        <dbReference type="ARBA" id="ARBA00023163"/>
    </source>
</evidence>
<dbReference type="Pfam" id="PF21597">
    <property type="entry name" value="TetR_C_43"/>
    <property type="match status" value="1"/>
</dbReference>
<dbReference type="InterPro" id="IPR050109">
    <property type="entry name" value="HTH-type_TetR-like_transc_reg"/>
</dbReference>
<evidence type="ECO:0000256" key="1">
    <source>
        <dbReference type="ARBA" id="ARBA00023015"/>
    </source>
</evidence>
<dbReference type="RefSeq" id="WP_306989740.1">
    <property type="nucleotide sequence ID" value="NZ_JAUSUT010000001.1"/>
</dbReference>
<evidence type="ECO:0000313" key="6">
    <source>
        <dbReference type="EMBL" id="MDQ0377438.1"/>
    </source>
</evidence>
<dbReference type="InterPro" id="IPR036271">
    <property type="entry name" value="Tet_transcr_reg_TetR-rel_C_sf"/>
</dbReference>
<comment type="caution">
    <text evidence="6">The sequence shown here is derived from an EMBL/GenBank/DDBJ whole genome shotgun (WGS) entry which is preliminary data.</text>
</comment>
<dbReference type="EMBL" id="JAUSUT010000001">
    <property type="protein sequence ID" value="MDQ0377438.1"/>
    <property type="molecule type" value="Genomic_DNA"/>
</dbReference>
<dbReference type="PROSITE" id="PS50977">
    <property type="entry name" value="HTH_TETR_2"/>
    <property type="match status" value="1"/>
</dbReference>
<feature type="DNA-binding region" description="H-T-H motif" evidence="4">
    <location>
        <begin position="26"/>
        <end position="45"/>
    </location>
</feature>
<sequence length="179" mass="18815">MRADAQRNRDKLVEVARAAFAAGGASLEGIAREAGVGIGTLYRHFPTREALAEAVYAAELDDVTGSVAVLLAELPPDEAMRAWLGRYAEFVATKRGMAETLRAGWASGRIATPSTRERVTAAIATILAAGADAGSLRRDVVPEDVTALLLGVFLSTAASETPEQVDRLLGLVVDALRPS</sequence>
<dbReference type="PANTHER" id="PTHR30055:SF234">
    <property type="entry name" value="HTH-TYPE TRANSCRIPTIONAL REGULATOR BETI"/>
    <property type="match status" value="1"/>
</dbReference>
<protein>
    <submittedName>
        <fullName evidence="6">AcrR family transcriptional regulator</fullName>
    </submittedName>
</protein>
<evidence type="ECO:0000259" key="5">
    <source>
        <dbReference type="PROSITE" id="PS50977"/>
    </source>
</evidence>
<dbReference type="SUPFAM" id="SSF48498">
    <property type="entry name" value="Tetracyclin repressor-like, C-terminal domain"/>
    <property type="match status" value="1"/>
</dbReference>
<organism evidence="6 7">
    <name type="scientific">Amycolatopsis thermophila</name>
    <dbReference type="NCBI Taxonomy" id="206084"/>
    <lineage>
        <taxon>Bacteria</taxon>
        <taxon>Bacillati</taxon>
        <taxon>Actinomycetota</taxon>
        <taxon>Actinomycetes</taxon>
        <taxon>Pseudonocardiales</taxon>
        <taxon>Pseudonocardiaceae</taxon>
        <taxon>Amycolatopsis</taxon>
    </lineage>
</organism>
<feature type="domain" description="HTH tetR-type" evidence="5">
    <location>
        <begin position="6"/>
        <end position="63"/>
    </location>
</feature>
<dbReference type="Pfam" id="PF00440">
    <property type="entry name" value="TetR_N"/>
    <property type="match status" value="1"/>
</dbReference>
<keyword evidence="3" id="KW-0804">Transcription</keyword>
<dbReference type="SUPFAM" id="SSF46689">
    <property type="entry name" value="Homeodomain-like"/>
    <property type="match status" value="1"/>
</dbReference>
<keyword evidence="2 4" id="KW-0238">DNA-binding</keyword>
<evidence type="ECO:0000256" key="2">
    <source>
        <dbReference type="ARBA" id="ARBA00023125"/>
    </source>
</evidence>
<dbReference type="Gene3D" id="1.10.357.10">
    <property type="entry name" value="Tetracycline Repressor, domain 2"/>
    <property type="match status" value="1"/>
</dbReference>
<keyword evidence="7" id="KW-1185">Reference proteome</keyword>
<keyword evidence="1" id="KW-0805">Transcription regulation</keyword>
<reference evidence="6 7" key="1">
    <citation type="submission" date="2023-07" db="EMBL/GenBank/DDBJ databases">
        <title>Sequencing the genomes of 1000 actinobacteria strains.</title>
        <authorList>
            <person name="Klenk H.-P."/>
        </authorList>
    </citation>
    <scope>NUCLEOTIDE SEQUENCE [LARGE SCALE GENOMIC DNA]</scope>
    <source>
        <strain evidence="6 7">DSM 45805</strain>
    </source>
</reference>
<evidence type="ECO:0000256" key="4">
    <source>
        <dbReference type="PROSITE-ProRule" id="PRU00335"/>
    </source>
</evidence>
<dbReference type="InterPro" id="IPR049445">
    <property type="entry name" value="TetR_SbtR-like_C"/>
</dbReference>